<dbReference type="InterPro" id="IPR043128">
    <property type="entry name" value="Rev_trsase/Diguanyl_cyclase"/>
</dbReference>
<accession>A0A4V1J3U1</accession>
<dbReference type="EMBL" id="ML004153">
    <property type="protein sequence ID" value="RKP33239.1"/>
    <property type="molecule type" value="Genomic_DNA"/>
</dbReference>
<proteinExistence type="predicted"/>
<dbReference type="AlphaFoldDB" id="A0A4V1J3U1"/>
<gene>
    <name evidence="1" type="ORF">BJ085DRAFT_23158</name>
</gene>
<name>A0A4V1J3U1_9FUNG</name>
<dbReference type="InterPro" id="IPR043502">
    <property type="entry name" value="DNA/RNA_pol_sf"/>
</dbReference>
<evidence type="ECO:0000313" key="2">
    <source>
        <dbReference type="Proteomes" id="UP000268162"/>
    </source>
</evidence>
<reference evidence="2" key="1">
    <citation type="journal article" date="2018" name="Nat. Microbiol.">
        <title>Leveraging single-cell genomics to expand the fungal tree of life.</title>
        <authorList>
            <person name="Ahrendt S.R."/>
            <person name="Quandt C.A."/>
            <person name="Ciobanu D."/>
            <person name="Clum A."/>
            <person name="Salamov A."/>
            <person name="Andreopoulos B."/>
            <person name="Cheng J.F."/>
            <person name="Woyke T."/>
            <person name="Pelin A."/>
            <person name="Henrissat B."/>
            <person name="Reynolds N.K."/>
            <person name="Benny G.L."/>
            <person name="Smith M.E."/>
            <person name="James T.Y."/>
            <person name="Grigoriev I.V."/>
        </authorList>
    </citation>
    <scope>NUCLEOTIDE SEQUENCE [LARGE SCALE GENOMIC DNA]</scope>
    <source>
        <strain evidence="2">RSA 468</strain>
    </source>
</reference>
<evidence type="ECO:0000313" key="1">
    <source>
        <dbReference type="EMBL" id="RKP33239.1"/>
    </source>
</evidence>
<feature type="non-terminal residue" evidence="1">
    <location>
        <position position="80"/>
    </location>
</feature>
<dbReference type="Gene3D" id="3.30.70.270">
    <property type="match status" value="1"/>
</dbReference>
<dbReference type="SUPFAM" id="SSF56672">
    <property type="entry name" value="DNA/RNA polymerases"/>
    <property type="match status" value="1"/>
</dbReference>
<sequence length="80" mass="8953">MDKGFVKPGVRKFVWDHIQDNSNILATLEDAGLTISGEKSLFGTPSIKIVGFICNKDGRRPSREKINKIMAWPPPENLTQ</sequence>
<organism evidence="1 2">
    <name type="scientific">Dimargaris cristalligena</name>
    <dbReference type="NCBI Taxonomy" id="215637"/>
    <lineage>
        <taxon>Eukaryota</taxon>
        <taxon>Fungi</taxon>
        <taxon>Fungi incertae sedis</taxon>
        <taxon>Zoopagomycota</taxon>
        <taxon>Kickxellomycotina</taxon>
        <taxon>Dimargaritomycetes</taxon>
        <taxon>Dimargaritales</taxon>
        <taxon>Dimargaritaceae</taxon>
        <taxon>Dimargaris</taxon>
    </lineage>
</organism>
<protein>
    <submittedName>
        <fullName evidence="1">Uncharacterized protein</fullName>
    </submittedName>
</protein>
<dbReference type="Proteomes" id="UP000268162">
    <property type="component" value="Unassembled WGS sequence"/>
</dbReference>
<keyword evidence="2" id="KW-1185">Reference proteome</keyword>
<dbReference type="STRING" id="215637.A0A4V1J3U1"/>